<keyword evidence="6 8" id="KW-0378">Hydrolase</keyword>
<comment type="caution">
    <text evidence="10">The sequence shown here is derived from an EMBL/GenBank/DDBJ whole genome shotgun (WGS) entry which is preliminary data.</text>
</comment>
<evidence type="ECO:0000256" key="8">
    <source>
        <dbReference type="RuleBase" id="RU368117"/>
    </source>
</evidence>
<comment type="similarity">
    <text evidence="3 8">Belongs to the glycosyl hydrolase 62 family.</text>
</comment>
<organism evidence="10 11">
    <name type="scientific">Collybiopsis confluens</name>
    <dbReference type="NCBI Taxonomy" id="2823264"/>
    <lineage>
        <taxon>Eukaryota</taxon>
        <taxon>Fungi</taxon>
        <taxon>Dikarya</taxon>
        <taxon>Basidiomycota</taxon>
        <taxon>Agaricomycotina</taxon>
        <taxon>Agaricomycetes</taxon>
        <taxon>Agaricomycetidae</taxon>
        <taxon>Agaricales</taxon>
        <taxon>Marasmiineae</taxon>
        <taxon>Omphalotaceae</taxon>
        <taxon>Collybiopsis</taxon>
    </lineage>
</organism>
<comment type="function">
    <text evidence="8">Alpha-L-arabinofuranosidase involved in the hydrolysis of xylan, a major structural heterogeneous polysaccharide found in plant biomass representing the second most abundant polysaccharide in the biosphere, after cellulose.</text>
</comment>
<gene>
    <name evidence="10" type="ORF">D9757_005943</name>
</gene>
<sequence length="349" mass="37822">MNFSQCLPSSSTVIPTTIPTTTPSTSPTTSSGASPTATLPSSFKWSSSGPLIYPKSDSHNLAALKDPSIVFYNGAYHVFASTAVEAGYNLVYLSFTDFNSAESATFHYLDATPISQGYRAAPQVFHMAPQNMWYLIYQDGNAAYSTNTDITNPSGWTAPKTFYSGTPSIITQNIGSGYWVDMWVICDSSNCHLFSSDDNGHLYRSQTSISNFPNGMSQPVIAKSDSPNNLFEASNVYKVGSQYLLIVECIGTDGRRYFRSWTSSSLSGTWNNLSASQSTPFAGAANVAFTGTAWTKDISHGEAIRTNVDQTMSIDGCGIRYLYQGIDPNASGDYNALPWKLALLTQTNC</sequence>
<evidence type="ECO:0000256" key="4">
    <source>
        <dbReference type="ARBA" id="ARBA00022525"/>
    </source>
</evidence>
<feature type="compositionally biased region" description="Low complexity" evidence="9">
    <location>
        <begin position="7"/>
        <end position="41"/>
    </location>
</feature>
<comment type="catalytic activity">
    <reaction evidence="1 8">
        <text>Hydrolysis of terminal non-reducing alpha-L-arabinofuranoside residues in alpha-L-arabinosides.</text>
        <dbReference type="EC" id="3.2.1.55"/>
    </reaction>
</comment>
<dbReference type="EC" id="3.2.1.55" evidence="8"/>
<dbReference type="GO" id="GO:0045493">
    <property type="term" value="P:xylan catabolic process"/>
    <property type="evidence" value="ECO:0007669"/>
    <property type="project" value="UniProtKB-UniRule"/>
</dbReference>
<dbReference type="Proteomes" id="UP000518752">
    <property type="component" value="Unassembled WGS sequence"/>
</dbReference>
<dbReference type="PANTHER" id="PTHR40631:SF2">
    <property type="entry name" value="ALPHA-L-ARABINOFURANOSIDASE"/>
    <property type="match status" value="1"/>
</dbReference>
<evidence type="ECO:0000313" key="11">
    <source>
        <dbReference type="Proteomes" id="UP000518752"/>
    </source>
</evidence>
<evidence type="ECO:0000256" key="6">
    <source>
        <dbReference type="ARBA" id="ARBA00022801"/>
    </source>
</evidence>
<name>A0A8H5HN10_9AGAR</name>
<dbReference type="OrthoDB" id="3156236at2759"/>
<dbReference type="InterPro" id="IPR023296">
    <property type="entry name" value="Glyco_hydro_beta-prop_sf"/>
</dbReference>
<dbReference type="GO" id="GO:0005576">
    <property type="term" value="C:extracellular region"/>
    <property type="evidence" value="ECO:0007669"/>
    <property type="project" value="UniProtKB-SubCell"/>
</dbReference>
<evidence type="ECO:0000256" key="2">
    <source>
        <dbReference type="ARBA" id="ARBA00004613"/>
    </source>
</evidence>
<keyword evidence="7 8" id="KW-0326">Glycosidase</keyword>
<dbReference type="GO" id="GO:0046373">
    <property type="term" value="P:L-arabinose metabolic process"/>
    <property type="evidence" value="ECO:0007669"/>
    <property type="project" value="UniProtKB-UniRule"/>
</dbReference>
<dbReference type="PANTHER" id="PTHR40631">
    <property type="entry name" value="ALPHA-L-ARABINOFURANOSIDASE AXHA-2-RELATED"/>
    <property type="match status" value="1"/>
</dbReference>
<evidence type="ECO:0000256" key="1">
    <source>
        <dbReference type="ARBA" id="ARBA00001462"/>
    </source>
</evidence>
<dbReference type="InterPro" id="IPR005193">
    <property type="entry name" value="GH62_arabinosidase"/>
</dbReference>
<reference evidence="10 11" key="1">
    <citation type="journal article" date="2020" name="ISME J.">
        <title>Uncovering the hidden diversity of litter-decomposition mechanisms in mushroom-forming fungi.</title>
        <authorList>
            <person name="Floudas D."/>
            <person name="Bentzer J."/>
            <person name="Ahren D."/>
            <person name="Johansson T."/>
            <person name="Persson P."/>
            <person name="Tunlid A."/>
        </authorList>
    </citation>
    <scope>NUCLEOTIDE SEQUENCE [LARGE SCALE GENOMIC DNA]</scope>
    <source>
        <strain evidence="10 11">CBS 406.79</strain>
    </source>
</reference>
<dbReference type="CDD" id="cd08987">
    <property type="entry name" value="GH62"/>
    <property type="match status" value="1"/>
</dbReference>
<dbReference type="SUPFAM" id="SSF75005">
    <property type="entry name" value="Arabinanase/levansucrase/invertase"/>
    <property type="match status" value="1"/>
</dbReference>
<dbReference type="EMBL" id="JAACJN010000035">
    <property type="protein sequence ID" value="KAF5386476.1"/>
    <property type="molecule type" value="Genomic_DNA"/>
</dbReference>
<feature type="region of interest" description="Disordered" evidence="9">
    <location>
        <begin position="1"/>
        <end position="41"/>
    </location>
</feature>
<comment type="subcellular location">
    <subcellularLocation>
        <location evidence="2 8">Secreted</location>
    </subcellularLocation>
</comment>
<evidence type="ECO:0000256" key="3">
    <source>
        <dbReference type="ARBA" id="ARBA00007396"/>
    </source>
</evidence>
<dbReference type="GO" id="GO:0046556">
    <property type="term" value="F:alpha-L-arabinofuranosidase activity"/>
    <property type="evidence" value="ECO:0007669"/>
    <property type="project" value="UniProtKB-UniRule"/>
</dbReference>
<evidence type="ECO:0000313" key="10">
    <source>
        <dbReference type="EMBL" id="KAF5386476.1"/>
    </source>
</evidence>
<evidence type="ECO:0000256" key="7">
    <source>
        <dbReference type="ARBA" id="ARBA00023295"/>
    </source>
</evidence>
<keyword evidence="11" id="KW-1185">Reference proteome</keyword>
<protein>
    <recommendedName>
        <fullName evidence="8">Alpha-L-arabinofuranosidase</fullName>
        <ecNumber evidence="8">3.2.1.55</ecNumber>
    </recommendedName>
</protein>
<dbReference type="Pfam" id="PF03664">
    <property type="entry name" value="Glyco_hydro_62"/>
    <property type="match status" value="1"/>
</dbReference>
<accession>A0A8H5HN10</accession>
<keyword evidence="4 8" id="KW-0964">Secreted</keyword>
<keyword evidence="5 8" id="KW-0732">Signal</keyword>
<evidence type="ECO:0000256" key="9">
    <source>
        <dbReference type="SAM" id="MobiDB-lite"/>
    </source>
</evidence>
<dbReference type="Gene3D" id="2.115.10.20">
    <property type="entry name" value="Glycosyl hydrolase domain, family 43"/>
    <property type="match status" value="1"/>
</dbReference>
<dbReference type="AlphaFoldDB" id="A0A8H5HN10"/>
<proteinExistence type="inferred from homology"/>
<evidence type="ECO:0000256" key="5">
    <source>
        <dbReference type="ARBA" id="ARBA00022729"/>
    </source>
</evidence>